<evidence type="ECO:0008006" key="4">
    <source>
        <dbReference type="Google" id="ProtNLM"/>
    </source>
</evidence>
<organism evidence="2 3">
    <name type="scientific">Lysinibacillus fusiformis</name>
    <dbReference type="NCBI Taxonomy" id="28031"/>
    <lineage>
        <taxon>Bacteria</taxon>
        <taxon>Bacillati</taxon>
        <taxon>Bacillota</taxon>
        <taxon>Bacilli</taxon>
        <taxon>Bacillales</taxon>
        <taxon>Bacillaceae</taxon>
        <taxon>Lysinibacillus</taxon>
    </lineage>
</organism>
<accession>A0A2I0V071</accession>
<proteinExistence type="inferred from homology"/>
<dbReference type="InterPro" id="IPR005363">
    <property type="entry name" value="UPF0167"/>
</dbReference>
<dbReference type="AlphaFoldDB" id="A0A2I0V071"/>
<dbReference type="Pfam" id="PF03691">
    <property type="entry name" value="UPF0167"/>
    <property type="match status" value="1"/>
</dbReference>
<dbReference type="EMBL" id="PDFK01000003">
    <property type="protein sequence ID" value="PKU51713.1"/>
    <property type="molecule type" value="Genomic_DNA"/>
</dbReference>
<protein>
    <recommendedName>
        <fullName evidence="4">CbrC family protein</fullName>
    </recommendedName>
</protein>
<evidence type="ECO:0000313" key="3">
    <source>
        <dbReference type="Proteomes" id="UP000234956"/>
    </source>
</evidence>
<evidence type="ECO:0000256" key="1">
    <source>
        <dbReference type="ARBA" id="ARBA00008525"/>
    </source>
</evidence>
<sequence length="276" mass="32235">MTIAEEWHELRQKFHPSDPITINQMHVFKERLKQEQQTEETLRLLVEVYCLLRMYLEAYRLFTTIMNKADKKDRKKYGVLQTYINQPNLVNPLLPRKIRDQQPTQTIIPTFKYVPKPLEAKIFETGEIVVCDCCQQQVDVYYTGGIYAIEDVDYLCPSCIHSGEAAQKYDGSFQQDLMDDEQVTNPAFVQEILYRTPGYVSWQGNNWVAHCSDYCAFIGYVGWSDIVELGIEDQFDNYTGFPKDELSASLMNNGHHQGYLFQCLECDRYVLYSDFS</sequence>
<dbReference type="Proteomes" id="UP000234956">
    <property type="component" value="Unassembled WGS sequence"/>
</dbReference>
<reference evidence="2 3" key="1">
    <citation type="submission" date="2017-10" db="EMBL/GenBank/DDBJ databases">
        <title>Draft genome of Lysinibacillus fusiformis strain Juneja, a laboratory-derived pathogen of Drosophila melanogaster.</title>
        <authorList>
            <person name="Smith B.R."/>
            <person name="Unckless R.L."/>
        </authorList>
    </citation>
    <scope>NUCLEOTIDE SEQUENCE [LARGE SCALE GENOMIC DNA]</scope>
    <source>
        <strain evidence="2 3">Juneja</strain>
    </source>
</reference>
<evidence type="ECO:0000313" key="2">
    <source>
        <dbReference type="EMBL" id="PKU51713.1"/>
    </source>
</evidence>
<name>A0A2I0V071_9BACI</name>
<comment type="similarity">
    <text evidence="1">Belongs to the UPF0167 family.</text>
</comment>
<gene>
    <name evidence="2" type="ORF">CRI88_13590</name>
</gene>
<dbReference type="RefSeq" id="WP_089932615.1">
    <property type="nucleotide sequence ID" value="NZ_JAZBNI010000002.1"/>
</dbReference>
<comment type="caution">
    <text evidence="2">The sequence shown here is derived from an EMBL/GenBank/DDBJ whole genome shotgun (WGS) entry which is preliminary data.</text>
</comment>